<evidence type="ECO:0008006" key="5">
    <source>
        <dbReference type="Google" id="ProtNLM"/>
    </source>
</evidence>
<dbReference type="Proteomes" id="UP000316726">
    <property type="component" value="Chromosome 5"/>
</dbReference>
<keyword evidence="2" id="KW-1133">Transmembrane helix</keyword>
<protein>
    <recommendedName>
        <fullName evidence="5">Transmembrane protein</fullName>
    </recommendedName>
</protein>
<sequence length="284" mass="31517">MPSRARTGVRRLLSLKRIFALLVTSCFALVAFNFLYNHPIHFEVRVVGNPGSNVVPGSQNSEAAQVGGDVAKNDDQGVAVEESKPPPPMETPPIALEEDWSPTRYKKSPSYASVARRLRRGDGLGRGKKERAKQRQQHRHHHTHIAESWAKLLIKTSFSADVDAVCSGVNISMKEEGSKIPAEVLSQIKSCVRAVIAHCVPYDRESLTGSRIQSQVASKAANLEAASLPELKEIVFEELSHVQTSDLERSDQMLKAAQAILLAERKRRGEAIPSFTRREQRRRV</sequence>
<feature type="compositionally biased region" description="Basic residues" evidence="1">
    <location>
        <begin position="128"/>
        <end position="143"/>
    </location>
</feature>
<feature type="region of interest" description="Disordered" evidence="1">
    <location>
        <begin position="74"/>
        <end position="144"/>
    </location>
</feature>
<organism evidence="3 4">
    <name type="scientific">Chloropicon primus</name>
    <dbReference type="NCBI Taxonomy" id="1764295"/>
    <lineage>
        <taxon>Eukaryota</taxon>
        <taxon>Viridiplantae</taxon>
        <taxon>Chlorophyta</taxon>
        <taxon>Chloropicophyceae</taxon>
        <taxon>Chloropicales</taxon>
        <taxon>Chloropicaceae</taxon>
        <taxon>Chloropicon</taxon>
    </lineage>
</organism>
<gene>
    <name evidence="3" type="ORF">A3770_05p35980</name>
</gene>
<keyword evidence="4" id="KW-1185">Reference proteome</keyword>
<name>A0A5B8MP25_9CHLO</name>
<feature type="transmembrane region" description="Helical" evidence="2">
    <location>
        <begin position="18"/>
        <end position="36"/>
    </location>
</feature>
<evidence type="ECO:0000256" key="1">
    <source>
        <dbReference type="SAM" id="MobiDB-lite"/>
    </source>
</evidence>
<keyword evidence="2" id="KW-0472">Membrane</keyword>
<keyword evidence="2" id="KW-0812">Transmembrane</keyword>
<dbReference type="AlphaFoldDB" id="A0A5B8MP25"/>
<reference evidence="3 4" key="1">
    <citation type="submission" date="2018-07" db="EMBL/GenBank/DDBJ databases">
        <title>The complete nuclear genome of the prasinophyte Chloropicon primus (CCMP1205).</title>
        <authorList>
            <person name="Pombert J.-F."/>
            <person name="Otis C."/>
            <person name="Turmel M."/>
            <person name="Lemieux C."/>
        </authorList>
    </citation>
    <scope>NUCLEOTIDE SEQUENCE [LARGE SCALE GENOMIC DNA]</scope>
    <source>
        <strain evidence="3 4">CCMP1205</strain>
    </source>
</reference>
<evidence type="ECO:0000313" key="3">
    <source>
        <dbReference type="EMBL" id="QDZ21080.1"/>
    </source>
</evidence>
<accession>A0A5B8MP25</accession>
<evidence type="ECO:0000256" key="2">
    <source>
        <dbReference type="SAM" id="Phobius"/>
    </source>
</evidence>
<proteinExistence type="predicted"/>
<evidence type="ECO:0000313" key="4">
    <source>
        <dbReference type="Proteomes" id="UP000316726"/>
    </source>
</evidence>
<dbReference type="EMBL" id="CP031038">
    <property type="protein sequence ID" value="QDZ21080.1"/>
    <property type="molecule type" value="Genomic_DNA"/>
</dbReference>